<feature type="transmembrane region" description="Helical" evidence="5">
    <location>
        <begin position="118"/>
        <end position="140"/>
    </location>
</feature>
<feature type="transmembrane region" description="Helical" evidence="5">
    <location>
        <begin position="94"/>
        <end position="112"/>
    </location>
</feature>
<feature type="transmembrane region" description="Helical" evidence="5">
    <location>
        <begin position="318"/>
        <end position="340"/>
    </location>
</feature>
<keyword evidence="8" id="KW-1185">Reference proteome</keyword>
<evidence type="ECO:0000259" key="6">
    <source>
        <dbReference type="PROSITE" id="PS50850"/>
    </source>
</evidence>
<dbReference type="PANTHER" id="PTHR23523">
    <property type="match status" value="1"/>
</dbReference>
<dbReference type="InterPro" id="IPR052524">
    <property type="entry name" value="MFS_Cyanate_Porter"/>
</dbReference>
<dbReference type="InterPro" id="IPR020846">
    <property type="entry name" value="MFS_dom"/>
</dbReference>
<protein>
    <submittedName>
        <fullName evidence="7">MFS transporter</fullName>
    </submittedName>
</protein>
<evidence type="ECO:0000313" key="8">
    <source>
        <dbReference type="Proteomes" id="UP000612808"/>
    </source>
</evidence>
<evidence type="ECO:0000256" key="2">
    <source>
        <dbReference type="ARBA" id="ARBA00022692"/>
    </source>
</evidence>
<dbReference type="InterPro" id="IPR011701">
    <property type="entry name" value="MFS"/>
</dbReference>
<feature type="transmembrane region" description="Helical" evidence="5">
    <location>
        <begin position="180"/>
        <end position="199"/>
    </location>
</feature>
<dbReference type="Proteomes" id="UP000612808">
    <property type="component" value="Unassembled WGS sequence"/>
</dbReference>
<sequence length="413" mass="42169">MEQTTPAGLAVAERAPAGTTDRRAGVLVLVGILLVALNLRPAITSVGALLGEVQTGLSMSGTVAGLLTTLPALCFGAFSALTPRLSRRFGAHRVLLAAMAALVVGLAVRPLAPSTPVFILVSVLGLAGIAAGNVTLPVLVRTHFPRRIGLVTGLYTMVLNLGTALASAVAVPAAHATGGWRGGLAVWAAVAVLGFVPWLGALRADPTRTAGAGATVATRIRPARTRLGWALAVYMGTQSLQAYVVFGWLARIFADAGWSAGAAGLLVSLVTAIGMPIALLLPGLASRGRDQRPYVVGLIACYVVGYVGLLVAPHAGAILWAVLIGIGGGAFPLALLMVGLRSRTPAGTSAMSGFVQSVGYLIAALGPFAVGFLHDATRGWTVPVVFLLVVLVPQLVGGLIAGRNRYIEDEAAR</sequence>
<feature type="transmembrane region" description="Helical" evidence="5">
    <location>
        <begin position="152"/>
        <end position="174"/>
    </location>
</feature>
<dbReference type="AlphaFoldDB" id="A0A8J3N8T2"/>
<evidence type="ECO:0000256" key="4">
    <source>
        <dbReference type="ARBA" id="ARBA00023136"/>
    </source>
</evidence>
<evidence type="ECO:0000256" key="5">
    <source>
        <dbReference type="SAM" id="Phobius"/>
    </source>
</evidence>
<dbReference type="RefSeq" id="WP_203655969.1">
    <property type="nucleotide sequence ID" value="NZ_BAAAZM010000003.1"/>
</dbReference>
<comment type="subcellular location">
    <subcellularLocation>
        <location evidence="1">Cell membrane</location>
        <topology evidence="1">Multi-pass membrane protein</topology>
    </subcellularLocation>
</comment>
<keyword evidence="2 5" id="KW-0812">Transmembrane</keyword>
<dbReference type="PANTHER" id="PTHR23523:SF2">
    <property type="entry name" value="2-NITROIMIDAZOLE TRANSPORTER"/>
    <property type="match status" value="1"/>
</dbReference>
<accession>A0A8J3N8T2</accession>
<feature type="transmembrane region" description="Helical" evidence="5">
    <location>
        <begin position="24"/>
        <end position="43"/>
    </location>
</feature>
<name>A0A8J3N8T2_9ACTN</name>
<dbReference type="GO" id="GO:0005886">
    <property type="term" value="C:plasma membrane"/>
    <property type="evidence" value="ECO:0007669"/>
    <property type="project" value="UniProtKB-SubCell"/>
</dbReference>
<organism evidence="7 8">
    <name type="scientific">Actinocatenispora rupis</name>
    <dbReference type="NCBI Taxonomy" id="519421"/>
    <lineage>
        <taxon>Bacteria</taxon>
        <taxon>Bacillati</taxon>
        <taxon>Actinomycetota</taxon>
        <taxon>Actinomycetes</taxon>
        <taxon>Micromonosporales</taxon>
        <taxon>Micromonosporaceae</taxon>
        <taxon>Actinocatenispora</taxon>
    </lineage>
</organism>
<dbReference type="InterPro" id="IPR036259">
    <property type="entry name" value="MFS_trans_sf"/>
</dbReference>
<feature type="transmembrane region" description="Helical" evidence="5">
    <location>
        <begin position="380"/>
        <end position="401"/>
    </location>
</feature>
<reference evidence="7" key="1">
    <citation type="submission" date="2021-01" db="EMBL/GenBank/DDBJ databases">
        <title>Whole genome shotgun sequence of Actinocatenispora rupis NBRC 107355.</title>
        <authorList>
            <person name="Komaki H."/>
            <person name="Tamura T."/>
        </authorList>
    </citation>
    <scope>NUCLEOTIDE SEQUENCE</scope>
    <source>
        <strain evidence="7">NBRC 107355</strain>
    </source>
</reference>
<dbReference type="Gene3D" id="1.20.1250.20">
    <property type="entry name" value="MFS general substrate transporter like domains"/>
    <property type="match status" value="1"/>
</dbReference>
<feature type="transmembrane region" description="Helical" evidence="5">
    <location>
        <begin position="63"/>
        <end position="82"/>
    </location>
</feature>
<dbReference type="CDD" id="cd17339">
    <property type="entry name" value="MFS_NIMT_CynX_like"/>
    <property type="match status" value="1"/>
</dbReference>
<dbReference type="Pfam" id="PF07690">
    <property type="entry name" value="MFS_1"/>
    <property type="match status" value="1"/>
</dbReference>
<feature type="transmembrane region" description="Helical" evidence="5">
    <location>
        <begin position="256"/>
        <end position="281"/>
    </location>
</feature>
<feature type="domain" description="Major facilitator superfamily (MFS) profile" evidence="6">
    <location>
        <begin position="24"/>
        <end position="405"/>
    </location>
</feature>
<keyword evidence="4 5" id="KW-0472">Membrane</keyword>
<proteinExistence type="predicted"/>
<dbReference type="GO" id="GO:0022857">
    <property type="term" value="F:transmembrane transporter activity"/>
    <property type="evidence" value="ECO:0007669"/>
    <property type="project" value="InterPro"/>
</dbReference>
<dbReference type="EMBL" id="BOMB01000008">
    <property type="protein sequence ID" value="GID10639.1"/>
    <property type="molecule type" value="Genomic_DNA"/>
</dbReference>
<feature type="transmembrane region" description="Helical" evidence="5">
    <location>
        <begin position="293"/>
        <end position="312"/>
    </location>
</feature>
<dbReference type="PROSITE" id="PS50850">
    <property type="entry name" value="MFS"/>
    <property type="match status" value="1"/>
</dbReference>
<gene>
    <name evidence="7" type="ORF">Aru02nite_15280</name>
</gene>
<feature type="transmembrane region" description="Helical" evidence="5">
    <location>
        <begin position="352"/>
        <end position="374"/>
    </location>
</feature>
<evidence type="ECO:0000256" key="3">
    <source>
        <dbReference type="ARBA" id="ARBA00022989"/>
    </source>
</evidence>
<dbReference type="SUPFAM" id="SSF103473">
    <property type="entry name" value="MFS general substrate transporter"/>
    <property type="match status" value="1"/>
</dbReference>
<comment type="caution">
    <text evidence="7">The sequence shown here is derived from an EMBL/GenBank/DDBJ whole genome shotgun (WGS) entry which is preliminary data.</text>
</comment>
<evidence type="ECO:0000313" key="7">
    <source>
        <dbReference type="EMBL" id="GID10639.1"/>
    </source>
</evidence>
<feature type="transmembrane region" description="Helical" evidence="5">
    <location>
        <begin position="227"/>
        <end position="250"/>
    </location>
</feature>
<keyword evidence="3 5" id="KW-1133">Transmembrane helix</keyword>
<evidence type="ECO:0000256" key="1">
    <source>
        <dbReference type="ARBA" id="ARBA00004651"/>
    </source>
</evidence>